<dbReference type="OrthoDB" id="9813657at2"/>
<organism evidence="2 3">
    <name type="scientific">Kaistia soli DSM 19436</name>
    <dbReference type="NCBI Taxonomy" id="1122133"/>
    <lineage>
        <taxon>Bacteria</taxon>
        <taxon>Pseudomonadati</taxon>
        <taxon>Pseudomonadota</taxon>
        <taxon>Alphaproteobacteria</taxon>
        <taxon>Hyphomicrobiales</taxon>
        <taxon>Kaistiaceae</taxon>
        <taxon>Kaistia</taxon>
    </lineage>
</organism>
<feature type="domain" description="Gfo/Idh/MocA-like oxidoreductase N-terminal" evidence="1">
    <location>
        <begin position="5"/>
        <end position="115"/>
    </location>
</feature>
<reference evidence="2 3" key="1">
    <citation type="submission" date="2016-11" db="EMBL/GenBank/DDBJ databases">
        <authorList>
            <person name="Jaros S."/>
            <person name="Januszkiewicz K."/>
            <person name="Wedrychowicz H."/>
        </authorList>
    </citation>
    <scope>NUCLEOTIDE SEQUENCE [LARGE SCALE GENOMIC DNA]</scope>
    <source>
        <strain evidence="2 3">DSM 19436</strain>
    </source>
</reference>
<dbReference type="STRING" id="1122133.SAMN02745157_2258"/>
<dbReference type="Gene3D" id="3.30.360.10">
    <property type="entry name" value="Dihydrodipicolinate Reductase, domain 2"/>
    <property type="match status" value="1"/>
</dbReference>
<dbReference type="Pfam" id="PF01408">
    <property type="entry name" value="GFO_IDH_MocA"/>
    <property type="match status" value="1"/>
</dbReference>
<protein>
    <submittedName>
        <fullName evidence="2">D-galactose 1-dehydrogenase</fullName>
    </submittedName>
</protein>
<dbReference type="PANTHER" id="PTHR43818">
    <property type="entry name" value="BCDNA.GH03377"/>
    <property type="match status" value="1"/>
</dbReference>
<dbReference type="GO" id="GO:0000166">
    <property type="term" value="F:nucleotide binding"/>
    <property type="evidence" value="ECO:0007669"/>
    <property type="project" value="InterPro"/>
</dbReference>
<accession>A0A1M5C8M0</accession>
<dbReference type="AlphaFoldDB" id="A0A1M5C8M0"/>
<dbReference type="Gene3D" id="3.40.50.720">
    <property type="entry name" value="NAD(P)-binding Rossmann-like Domain"/>
    <property type="match status" value="1"/>
</dbReference>
<keyword evidence="3" id="KW-1185">Reference proteome</keyword>
<evidence type="ECO:0000259" key="1">
    <source>
        <dbReference type="Pfam" id="PF01408"/>
    </source>
</evidence>
<dbReference type="PANTHER" id="PTHR43818:SF7">
    <property type="entry name" value="DEHYDROGENASE"/>
    <property type="match status" value="1"/>
</dbReference>
<dbReference type="InterPro" id="IPR036291">
    <property type="entry name" value="NAD(P)-bd_dom_sf"/>
</dbReference>
<gene>
    <name evidence="2" type="ORF">SAMN02745157_2258</name>
</gene>
<evidence type="ECO:0000313" key="2">
    <source>
        <dbReference type="EMBL" id="SHF51099.1"/>
    </source>
</evidence>
<proteinExistence type="predicted"/>
<dbReference type="InterPro" id="IPR000683">
    <property type="entry name" value="Gfo/Idh/MocA-like_OxRdtase_N"/>
</dbReference>
<evidence type="ECO:0000313" key="3">
    <source>
        <dbReference type="Proteomes" id="UP000184485"/>
    </source>
</evidence>
<dbReference type="InterPro" id="IPR050463">
    <property type="entry name" value="Gfo/Idh/MocA_oxidrdct_glycsds"/>
</dbReference>
<dbReference type="SUPFAM" id="SSF51735">
    <property type="entry name" value="NAD(P)-binding Rossmann-fold domains"/>
    <property type="match status" value="1"/>
</dbReference>
<dbReference type="RefSeq" id="WP_073052975.1">
    <property type="nucleotide sequence ID" value="NZ_FQUP01000002.1"/>
</dbReference>
<name>A0A1M5C8M0_9HYPH</name>
<sequence length="312" mass="34674">MTRRKIAIIGLGKIAQDQHLPVVDKNPAFELVAVTSQRGITHRGLPTFKTPAEMYKAIPDIDAVAICTPPDVRHAIAIEALDAGKDVLLEKPTAATLAEAADIEAHAQRRGRVIFATWHSQYNPAVEEARSILAGAGVKSLKISWREDVRKWHPGQDWVWEPGGFGVFDPGINALSIFVRILPVTPFVKSAELTYPANRQTPIGVQIVFSSTDPDGPALAADFDWREQGDEKWHIEMETKSGHKLRLFRGGASLSVDGNVTVEQPSEEYERIYERFAELLDNRQSDFDITPLRLVGDAMMIGKRLTTDAFDW</sequence>
<dbReference type="EMBL" id="FQUP01000002">
    <property type="protein sequence ID" value="SHF51099.1"/>
    <property type="molecule type" value="Genomic_DNA"/>
</dbReference>
<dbReference type="Proteomes" id="UP000184485">
    <property type="component" value="Unassembled WGS sequence"/>
</dbReference>